<dbReference type="AlphaFoldDB" id="A0A1G9ZB57"/>
<evidence type="ECO:0000313" key="2">
    <source>
        <dbReference type="Proteomes" id="UP000199370"/>
    </source>
</evidence>
<dbReference type="OrthoDB" id="100846at2157"/>
<evidence type="ECO:0000313" key="1">
    <source>
        <dbReference type="EMBL" id="SDN18589.1"/>
    </source>
</evidence>
<dbReference type="Gene3D" id="3.40.720.10">
    <property type="entry name" value="Alkaline Phosphatase, subunit A"/>
    <property type="match status" value="1"/>
</dbReference>
<dbReference type="Proteomes" id="UP000199370">
    <property type="component" value="Unassembled WGS sequence"/>
</dbReference>
<dbReference type="EMBL" id="FNIA01000019">
    <property type="protein sequence ID" value="SDN18589.1"/>
    <property type="molecule type" value="Genomic_DNA"/>
</dbReference>
<name>A0A1G9ZB57_9EURY</name>
<proteinExistence type="predicted"/>
<dbReference type="RefSeq" id="WP_089735189.1">
    <property type="nucleotide sequence ID" value="NZ_FNIA01000019.1"/>
</dbReference>
<sequence length="305" mass="33581">MNEAVSLVDETVKNLRGAGFGAVREFVSRSYLRYARTLDADDMFAEEWDMLVVLDACRADLWAETAGDFGYPTEETRVSPGGTSTEWLDATFGPRSPDELGDVGYVTANPYSASHIDHDAFAFVEEVWRDGWDDDVGTTPPRQVTAAAVRAARTHDADRLVVHYMQPHFPSLADDRDDGIALDDFGDESLSVWEDLRFGNRTVDEVWDAYRKNLELVLEDVDLLRSNVDAGRTVVTADHGNAVGEKGLYGHAAGIALPELRTVPWAVTTATDEGEYDPVAAGDLVDADESVDADVESRLEQLGYR</sequence>
<evidence type="ECO:0008006" key="3">
    <source>
        <dbReference type="Google" id="ProtNLM"/>
    </source>
</evidence>
<gene>
    <name evidence="1" type="ORF">SAMN05192554_11933</name>
</gene>
<dbReference type="SUPFAM" id="SSF53649">
    <property type="entry name" value="Alkaline phosphatase-like"/>
    <property type="match status" value="1"/>
</dbReference>
<keyword evidence="2" id="KW-1185">Reference proteome</keyword>
<dbReference type="InterPro" id="IPR017850">
    <property type="entry name" value="Alkaline_phosphatase_core_sf"/>
</dbReference>
<organism evidence="1 2">
    <name type="scientific">Haloarchaeobius iranensis</name>
    <dbReference type="NCBI Taxonomy" id="996166"/>
    <lineage>
        <taxon>Archaea</taxon>
        <taxon>Methanobacteriati</taxon>
        <taxon>Methanobacteriota</taxon>
        <taxon>Stenosarchaea group</taxon>
        <taxon>Halobacteria</taxon>
        <taxon>Halobacteriales</taxon>
        <taxon>Halorubellaceae</taxon>
        <taxon>Haloarchaeobius</taxon>
    </lineage>
</organism>
<accession>A0A1G9ZB57</accession>
<reference evidence="1 2" key="1">
    <citation type="submission" date="2016-10" db="EMBL/GenBank/DDBJ databases">
        <authorList>
            <person name="de Groot N.N."/>
        </authorList>
    </citation>
    <scope>NUCLEOTIDE SEQUENCE [LARGE SCALE GENOMIC DNA]</scope>
    <source>
        <strain evidence="2">EB21,IBRC-M 10013,KCTC 4048</strain>
    </source>
</reference>
<protein>
    <recommendedName>
        <fullName evidence="3">Sulfatase</fullName>
    </recommendedName>
</protein>